<sequence>MPHSVHARSGSTTPLSSQQGSLPLNLRYWNVNIPKTRWTEECPDFLLGLSEKNIEILSAKDEDYHCLTWAESKKIVDTNHPDHFQRSPIELRRYLEFMYKLKQNYGSVLSFVQNERLRWDSISPSGQPPFVNPADFKVLYNDWPYGIDPDITHLVVWTKFLLEDDPETGFLTDEYHDLIESFVKRTFCGPGAVERDQLIWFKNWKSLKSVHALEHFHVMLHKAPGDFLTKVTNGDKPLSQTLNPV</sequence>
<keyword evidence="2" id="KW-1185">Reference proteome</keyword>
<dbReference type="PANTHER" id="PTHR35020">
    <property type="entry name" value="N-ACETYLGLUCOSAMINE-INDUCED PROTEIN 1"/>
    <property type="match status" value="1"/>
</dbReference>
<dbReference type="GO" id="GO:0005737">
    <property type="term" value="C:cytoplasm"/>
    <property type="evidence" value="ECO:0007669"/>
    <property type="project" value="TreeGrafter"/>
</dbReference>
<evidence type="ECO:0008006" key="3">
    <source>
        <dbReference type="Google" id="ProtNLM"/>
    </source>
</evidence>
<evidence type="ECO:0000313" key="2">
    <source>
        <dbReference type="Proteomes" id="UP001309876"/>
    </source>
</evidence>
<protein>
    <recommendedName>
        <fullName evidence="3">N-acetylglucosamine-induced protein 1</fullName>
    </recommendedName>
</protein>
<reference evidence="1 2" key="1">
    <citation type="submission" date="2023-08" db="EMBL/GenBank/DDBJ databases">
        <title>Black Yeasts Isolated from many extreme environments.</title>
        <authorList>
            <person name="Coleine C."/>
            <person name="Stajich J.E."/>
            <person name="Selbmann L."/>
        </authorList>
    </citation>
    <scope>NUCLEOTIDE SEQUENCE [LARGE SCALE GENOMIC DNA]</scope>
    <source>
        <strain evidence="1 2">CCFEE 5910</strain>
    </source>
</reference>
<dbReference type="GO" id="GO:0006044">
    <property type="term" value="P:N-acetylglucosamine metabolic process"/>
    <property type="evidence" value="ECO:0007669"/>
    <property type="project" value="TreeGrafter"/>
</dbReference>
<name>A0AAN7YAM9_9EURO</name>
<dbReference type="PANTHER" id="PTHR35020:SF4">
    <property type="entry name" value="N-ACETYLGLUCOSAMINE-INDUCED PROTEIN 1"/>
    <property type="match status" value="1"/>
</dbReference>
<gene>
    <name evidence="1" type="ORF">LTR05_001578</name>
</gene>
<accession>A0AAN7YAM9</accession>
<dbReference type="Pfam" id="PF12239">
    <property type="entry name" value="DUF3605"/>
    <property type="match status" value="1"/>
</dbReference>
<dbReference type="Proteomes" id="UP001309876">
    <property type="component" value="Unassembled WGS sequence"/>
</dbReference>
<organism evidence="1 2">
    <name type="scientific">Lithohypha guttulata</name>
    <dbReference type="NCBI Taxonomy" id="1690604"/>
    <lineage>
        <taxon>Eukaryota</taxon>
        <taxon>Fungi</taxon>
        <taxon>Dikarya</taxon>
        <taxon>Ascomycota</taxon>
        <taxon>Pezizomycotina</taxon>
        <taxon>Eurotiomycetes</taxon>
        <taxon>Chaetothyriomycetidae</taxon>
        <taxon>Chaetothyriales</taxon>
        <taxon>Trichomeriaceae</taxon>
        <taxon>Lithohypha</taxon>
    </lineage>
</organism>
<dbReference type="AlphaFoldDB" id="A0AAN7YAM9"/>
<proteinExistence type="predicted"/>
<dbReference type="EMBL" id="JAVRRJ010000001">
    <property type="protein sequence ID" value="KAK5091395.1"/>
    <property type="molecule type" value="Genomic_DNA"/>
</dbReference>
<dbReference type="InterPro" id="IPR022036">
    <property type="entry name" value="DUF3605"/>
</dbReference>
<evidence type="ECO:0000313" key="1">
    <source>
        <dbReference type="EMBL" id="KAK5091395.1"/>
    </source>
</evidence>
<comment type="caution">
    <text evidence="1">The sequence shown here is derived from an EMBL/GenBank/DDBJ whole genome shotgun (WGS) entry which is preliminary data.</text>
</comment>